<feature type="region of interest" description="Disordered" evidence="2">
    <location>
        <begin position="960"/>
        <end position="991"/>
    </location>
</feature>
<dbReference type="PANTHER" id="PTHR11851">
    <property type="entry name" value="METALLOPROTEASE"/>
    <property type="match status" value="1"/>
</dbReference>
<evidence type="ECO:0000259" key="4">
    <source>
        <dbReference type="Pfam" id="PF00675"/>
    </source>
</evidence>
<evidence type="ECO:0000256" key="2">
    <source>
        <dbReference type="SAM" id="MobiDB-lite"/>
    </source>
</evidence>
<evidence type="ECO:0000256" key="3">
    <source>
        <dbReference type="SAM" id="SignalP"/>
    </source>
</evidence>
<feature type="domain" description="Peptidase M16 C-terminal" evidence="5">
    <location>
        <begin position="216"/>
        <end position="389"/>
    </location>
</feature>
<feature type="chain" id="PRO_5022057357" evidence="3">
    <location>
        <begin position="24"/>
        <end position="991"/>
    </location>
</feature>
<evidence type="ECO:0000256" key="1">
    <source>
        <dbReference type="ARBA" id="ARBA00007261"/>
    </source>
</evidence>
<dbReference type="InterPro" id="IPR011765">
    <property type="entry name" value="Pept_M16_N"/>
</dbReference>
<name>A0A512AXN6_9BACT</name>
<keyword evidence="7" id="KW-1185">Reference proteome</keyword>
<evidence type="ECO:0000313" key="7">
    <source>
        <dbReference type="Proteomes" id="UP000321532"/>
    </source>
</evidence>
<feature type="signal peptide" evidence="3">
    <location>
        <begin position="1"/>
        <end position="23"/>
    </location>
</feature>
<dbReference type="Pfam" id="PF05193">
    <property type="entry name" value="Peptidase_M16_C"/>
    <property type="match status" value="2"/>
</dbReference>
<dbReference type="AlphaFoldDB" id="A0A512AXN6"/>
<keyword evidence="3" id="KW-0732">Signal</keyword>
<proteinExistence type="inferred from homology"/>
<dbReference type="InterPro" id="IPR007863">
    <property type="entry name" value="Peptidase_M16_C"/>
</dbReference>
<dbReference type="PANTHER" id="PTHR11851:SF49">
    <property type="entry name" value="MITOCHONDRIAL-PROCESSING PEPTIDASE SUBUNIT ALPHA"/>
    <property type="match status" value="1"/>
</dbReference>
<dbReference type="Proteomes" id="UP000321532">
    <property type="component" value="Unassembled WGS sequence"/>
</dbReference>
<dbReference type="Pfam" id="PF00675">
    <property type="entry name" value="Peptidase_M16"/>
    <property type="match status" value="2"/>
</dbReference>
<reference evidence="6 7" key="1">
    <citation type="submission" date="2019-07" db="EMBL/GenBank/DDBJ databases">
        <title>Whole genome shotgun sequence of Adhaeribacter aerolatus NBRC 106133.</title>
        <authorList>
            <person name="Hosoyama A."/>
            <person name="Uohara A."/>
            <person name="Ohji S."/>
            <person name="Ichikawa N."/>
        </authorList>
    </citation>
    <scope>NUCLEOTIDE SEQUENCE [LARGE SCALE GENOMIC DNA]</scope>
    <source>
        <strain evidence="6 7">NBRC 106133</strain>
    </source>
</reference>
<dbReference type="OrthoDB" id="9811314at2"/>
<comment type="caution">
    <text evidence="6">The sequence shown here is derived from an EMBL/GenBank/DDBJ whole genome shotgun (WGS) entry which is preliminary data.</text>
</comment>
<accession>A0A512AXN6</accession>
<feature type="domain" description="Peptidase M16 N-terminal" evidence="4">
    <location>
        <begin position="58"/>
        <end position="195"/>
    </location>
</feature>
<evidence type="ECO:0000259" key="5">
    <source>
        <dbReference type="Pfam" id="PF05193"/>
    </source>
</evidence>
<comment type="similarity">
    <text evidence="1">Belongs to the peptidase M16 family.</text>
</comment>
<evidence type="ECO:0000313" key="6">
    <source>
        <dbReference type="EMBL" id="GEO04464.1"/>
    </source>
</evidence>
<dbReference type="InterPro" id="IPR011249">
    <property type="entry name" value="Metalloenz_LuxS/M16"/>
</dbReference>
<organism evidence="6 7">
    <name type="scientific">Adhaeribacter aerolatus</name>
    <dbReference type="NCBI Taxonomy" id="670289"/>
    <lineage>
        <taxon>Bacteria</taxon>
        <taxon>Pseudomonadati</taxon>
        <taxon>Bacteroidota</taxon>
        <taxon>Cytophagia</taxon>
        <taxon>Cytophagales</taxon>
        <taxon>Hymenobacteraceae</taxon>
        <taxon>Adhaeribacter</taxon>
    </lineage>
</organism>
<dbReference type="SUPFAM" id="SSF63411">
    <property type="entry name" value="LuxS/MPP-like metallohydrolase"/>
    <property type="match status" value="4"/>
</dbReference>
<dbReference type="EMBL" id="BJYS01000015">
    <property type="protein sequence ID" value="GEO04464.1"/>
    <property type="molecule type" value="Genomic_DNA"/>
</dbReference>
<dbReference type="GO" id="GO:0046872">
    <property type="term" value="F:metal ion binding"/>
    <property type="evidence" value="ECO:0007669"/>
    <property type="project" value="InterPro"/>
</dbReference>
<sequence length="991" mass="109951">MFKKVKLIVLGLALAAVQEPVLAQKATTQTKLVEKVTRKGSELVIPYEKYVLPNGLTVVVHEDHSDPIVHVDVTYHVGSAREEVGKSGFAHFFEHMMFQGSDHVGDDEHFKIVSEAGGTLNGSTNRDRTNYYETLPANQLETALWLEADRMGFLLDAVTQKKFENQRSTVKNERGQNYDNRPYGLVSEKVAQALYPYGHPYSWTTIGYLEDLNRGTLDDLKNFFLRWYGPNNATLTVGGDVTPQQVLKLAEKYFGSIPRGPEVKNMKLPAPTLTQDRYISYEDNIRFPLLQLTYASVPAYHPDEVALDCLAEILGQGKTSILYKNLIKTQKATSASASNYTSELAGQFSLSIMPFPGQSLADMEKAVREAFTEFEKTGVSDDALTRYKSSAEANAIYDLSSVAGKVAQLAAYQTYLGTPNQLPRELKKIQSLTKADVMRVYNQYIKGKHAVVLSVVPKGKADAVAKADNFKVDPTGYKAPKDEYEGLKYVKAKDNFDRSKRPASGPNPVVKVPPFWTDKIANGIKVIGTKNEEIPTVTLYFTLKGGHRLEAKDPTKAGIASLTAAMLNEASEKYTAEEISSQLDKLGSSISFGSDADEMTVSVQSLVKNLDATLALLEERMLHPRFDQTDFDRLKKQRLEAIANQSTQPTVVANNVYNKLLYGEGNIMAVPVIGTTSSVQNITLADVKKFYQDNFSPSVTNLVIVGDTEQKKILPKLAFLNKWVPKPVEIPTQATNAGIDKTKIFLIDKEKAAQSEIRIGYIALPYDATGEYYKARIMNYLLGGAFSSRINMNLREDKGFTYGARSAFSGTEYAGPFTASAGVRSNASDSSVVEFMKEIKRMRDEGVTDAELAFVKSAMGQSEARSYETPIQKAAFLNNILRYDLDKDYVTKQNQILQNITKAEINALAKKYLPYEKMNILLVGDKAAIKPGLEKLGYEIVELDTEGNILKQTSAIPESTKQVNLPMEDTKRKKKKSKNTEKTGPAVIRTF</sequence>
<protein>
    <submittedName>
        <fullName evidence="6">Peptidase M16</fullName>
    </submittedName>
</protein>
<feature type="domain" description="Peptidase M16 N-terminal" evidence="4">
    <location>
        <begin position="528"/>
        <end position="659"/>
    </location>
</feature>
<dbReference type="Gene3D" id="3.30.830.10">
    <property type="entry name" value="Metalloenzyme, LuxS/M16 peptidase-like"/>
    <property type="match status" value="4"/>
</dbReference>
<dbReference type="InterPro" id="IPR050361">
    <property type="entry name" value="MPP/UQCRC_Complex"/>
</dbReference>
<dbReference type="RefSeq" id="WP_146897735.1">
    <property type="nucleotide sequence ID" value="NZ_BJYS01000015.1"/>
</dbReference>
<gene>
    <name evidence="6" type="ORF">AAE02nite_21280</name>
</gene>
<feature type="domain" description="Peptidase M16 C-terminal" evidence="5">
    <location>
        <begin position="681"/>
        <end position="858"/>
    </location>
</feature>